<keyword evidence="3 6" id="KW-0547">Nucleotide-binding</keyword>
<dbReference type="SUPFAM" id="SSF52540">
    <property type="entry name" value="P-loop containing nucleoside triphosphate hydrolases"/>
    <property type="match status" value="1"/>
</dbReference>
<comment type="function">
    <text evidence="6">Small GTPase required for proper nuclear import of RNA polymerase II and III (RNAPII and RNAPIII). May act at an RNAP assembly step prior to nuclear import.</text>
</comment>
<dbReference type="FunFam" id="3.40.50.300:FF:000552">
    <property type="entry name" value="GPN-loop GTPase 3"/>
    <property type="match status" value="1"/>
</dbReference>
<name>A0AAD5U508_9FUNG</name>
<evidence type="ECO:0000256" key="2">
    <source>
        <dbReference type="ARBA" id="ARBA00014587"/>
    </source>
</evidence>
<dbReference type="InterPro" id="IPR027417">
    <property type="entry name" value="P-loop_NTPase"/>
</dbReference>
<gene>
    <name evidence="7" type="primary">FET5</name>
    <name evidence="7" type="ORF">HK099_008204</name>
</gene>
<evidence type="ECO:0000313" key="8">
    <source>
        <dbReference type="Proteomes" id="UP001211065"/>
    </source>
</evidence>
<keyword evidence="5 6" id="KW-0342">GTP-binding</keyword>
<dbReference type="Proteomes" id="UP001211065">
    <property type="component" value="Unassembled WGS sequence"/>
</dbReference>
<dbReference type="PANTHER" id="PTHR21231:SF7">
    <property type="entry name" value="GPN-LOOP GTPASE 3"/>
    <property type="match status" value="1"/>
</dbReference>
<accession>A0AAD5U508</accession>
<dbReference type="Pfam" id="PF03029">
    <property type="entry name" value="ATP_bind_1"/>
    <property type="match status" value="1"/>
</dbReference>
<evidence type="ECO:0000256" key="4">
    <source>
        <dbReference type="ARBA" id="ARBA00022801"/>
    </source>
</evidence>
<dbReference type="CDD" id="cd17872">
    <property type="entry name" value="GPN3"/>
    <property type="match status" value="1"/>
</dbReference>
<dbReference type="AlphaFoldDB" id="A0AAD5U508"/>
<evidence type="ECO:0000256" key="3">
    <source>
        <dbReference type="ARBA" id="ARBA00022741"/>
    </source>
</evidence>
<dbReference type="InterPro" id="IPR030228">
    <property type="entry name" value="Gpn3"/>
</dbReference>
<evidence type="ECO:0000313" key="7">
    <source>
        <dbReference type="EMBL" id="KAJ3224595.1"/>
    </source>
</evidence>
<evidence type="ECO:0000256" key="1">
    <source>
        <dbReference type="ARBA" id="ARBA00005290"/>
    </source>
</evidence>
<evidence type="ECO:0000256" key="6">
    <source>
        <dbReference type="RuleBase" id="RU365059"/>
    </source>
</evidence>
<keyword evidence="8" id="KW-1185">Reference proteome</keyword>
<dbReference type="EMBL" id="JADGJW010000088">
    <property type="protein sequence ID" value="KAJ3224595.1"/>
    <property type="molecule type" value="Genomic_DNA"/>
</dbReference>
<dbReference type="Gene3D" id="3.40.50.300">
    <property type="entry name" value="P-loop containing nucleotide triphosphate hydrolases"/>
    <property type="match status" value="1"/>
</dbReference>
<reference evidence="7" key="1">
    <citation type="submission" date="2020-05" db="EMBL/GenBank/DDBJ databases">
        <title>Phylogenomic resolution of chytrid fungi.</title>
        <authorList>
            <person name="Stajich J.E."/>
            <person name="Amses K."/>
            <person name="Simmons R."/>
            <person name="Seto K."/>
            <person name="Myers J."/>
            <person name="Bonds A."/>
            <person name="Quandt C.A."/>
            <person name="Barry K."/>
            <person name="Liu P."/>
            <person name="Grigoriev I."/>
            <person name="Longcore J.E."/>
            <person name="James T.Y."/>
        </authorList>
    </citation>
    <scope>NUCLEOTIDE SEQUENCE</scope>
    <source>
        <strain evidence="7">JEL0476</strain>
    </source>
</reference>
<keyword evidence="4 6" id="KW-0378">Hydrolase</keyword>
<sequence>MGKKCQLVMGPAGSGKSTYCETMITHCQNSKRTVHLLNLDPAAENFLHDPTIDIRNLISLEDVMTELQYGPNGALIYCLEYLLENLDWLEDELGNFDDDYLIIDCPGQIELYTHFPIMRRFVDFLQKLGYMVCGVYLLDSQFIQDTTKFFAGTMSAMSAMIQLEIPHINVLTKMDLVSEKMKESQEIERFYDPDSSLLLEDLNNLTKPKFHALNEALGRLIDEYNMVSYIPLNILEEDSVEYILSQYIFSFK</sequence>
<organism evidence="7 8">
    <name type="scientific">Clydaea vesicula</name>
    <dbReference type="NCBI Taxonomy" id="447962"/>
    <lineage>
        <taxon>Eukaryota</taxon>
        <taxon>Fungi</taxon>
        <taxon>Fungi incertae sedis</taxon>
        <taxon>Chytridiomycota</taxon>
        <taxon>Chytridiomycota incertae sedis</taxon>
        <taxon>Chytridiomycetes</taxon>
        <taxon>Lobulomycetales</taxon>
        <taxon>Lobulomycetaceae</taxon>
        <taxon>Clydaea</taxon>
    </lineage>
</organism>
<dbReference type="GO" id="GO:0005525">
    <property type="term" value="F:GTP binding"/>
    <property type="evidence" value="ECO:0007669"/>
    <property type="project" value="UniProtKB-KW"/>
</dbReference>
<comment type="subunit">
    <text evidence="6">Binds to RNA polymerase II (RNAPII).</text>
</comment>
<proteinExistence type="inferred from homology"/>
<dbReference type="InterPro" id="IPR004130">
    <property type="entry name" value="Gpn"/>
</dbReference>
<dbReference type="GO" id="GO:0003924">
    <property type="term" value="F:GTPase activity"/>
    <property type="evidence" value="ECO:0007669"/>
    <property type="project" value="TreeGrafter"/>
</dbReference>
<dbReference type="PANTHER" id="PTHR21231">
    <property type="entry name" value="XPA-BINDING PROTEIN 1-RELATED"/>
    <property type="match status" value="1"/>
</dbReference>
<protein>
    <recommendedName>
        <fullName evidence="2 6">GPN-loop GTPase 3</fullName>
    </recommendedName>
</protein>
<evidence type="ECO:0000256" key="5">
    <source>
        <dbReference type="ARBA" id="ARBA00023134"/>
    </source>
</evidence>
<comment type="similarity">
    <text evidence="1 6">Belongs to the GPN-loop GTPase family.</text>
</comment>
<comment type="caution">
    <text evidence="7">The sequence shown here is derived from an EMBL/GenBank/DDBJ whole genome shotgun (WGS) entry which is preliminary data.</text>
</comment>